<keyword evidence="3" id="KW-1185">Reference proteome</keyword>
<reference evidence="2 3" key="1">
    <citation type="submission" date="2024-02" db="EMBL/GenBank/DDBJ databases">
        <title>de novo genome assembly of Solanum bulbocastanum strain 11H21.</title>
        <authorList>
            <person name="Hosaka A.J."/>
        </authorList>
    </citation>
    <scope>NUCLEOTIDE SEQUENCE [LARGE SCALE GENOMIC DNA]</scope>
    <source>
        <tissue evidence="2">Young leaves</tissue>
    </source>
</reference>
<organism evidence="2 3">
    <name type="scientific">Solanum bulbocastanum</name>
    <name type="common">Wild potato</name>
    <dbReference type="NCBI Taxonomy" id="147425"/>
    <lineage>
        <taxon>Eukaryota</taxon>
        <taxon>Viridiplantae</taxon>
        <taxon>Streptophyta</taxon>
        <taxon>Embryophyta</taxon>
        <taxon>Tracheophyta</taxon>
        <taxon>Spermatophyta</taxon>
        <taxon>Magnoliopsida</taxon>
        <taxon>eudicotyledons</taxon>
        <taxon>Gunneridae</taxon>
        <taxon>Pentapetalae</taxon>
        <taxon>asterids</taxon>
        <taxon>lamiids</taxon>
        <taxon>Solanales</taxon>
        <taxon>Solanaceae</taxon>
        <taxon>Solanoideae</taxon>
        <taxon>Solaneae</taxon>
        <taxon>Solanum</taxon>
    </lineage>
</organism>
<sequence length="25" mass="2861">MKQEKEKVNGLSPEKAATQEQTIWS</sequence>
<evidence type="ECO:0000313" key="2">
    <source>
        <dbReference type="EMBL" id="KAK6781474.1"/>
    </source>
</evidence>
<feature type="region of interest" description="Disordered" evidence="1">
    <location>
        <begin position="1"/>
        <end position="25"/>
    </location>
</feature>
<dbReference type="EMBL" id="JBANQN010000008">
    <property type="protein sequence ID" value="KAK6781474.1"/>
    <property type="molecule type" value="Genomic_DNA"/>
</dbReference>
<accession>A0AAN8T7X6</accession>
<proteinExistence type="predicted"/>
<evidence type="ECO:0000313" key="3">
    <source>
        <dbReference type="Proteomes" id="UP001371456"/>
    </source>
</evidence>
<comment type="caution">
    <text evidence="2">The sequence shown here is derived from an EMBL/GenBank/DDBJ whole genome shotgun (WGS) entry which is preliminary data.</text>
</comment>
<dbReference type="Proteomes" id="UP001371456">
    <property type="component" value="Unassembled WGS sequence"/>
</dbReference>
<name>A0AAN8T7X6_SOLBU</name>
<gene>
    <name evidence="2" type="ORF">RDI58_019270</name>
</gene>
<dbReference type="AlphaFoldDB" id="A0AAN8T7X6"/>
<evidence type="ECO:0000256" key="1">
    <source>
        <dbReference type="SAM" id="MobiDB-lite"/>
    </source>
</evidence>
<protein>
    <submittedName>
        <fullName evidence="2">Uncharacterized protein</fullName>
    </submittedName>
</protein>